<dbReference type="SUPFAM" id="SSF56037">
    <property type="entry name" value="PheT/TilS domain"/>
    <property type="match status" value="1"/>
</dbReference>
<dbReference type="InterPro" id="IPR036690">
    <property type="entry name" value="Fdx_antiC-bd_sf"/>
</dbReference>
<keyword evidence="4 15" id="KW-0963">Cytoplasm</keyword>
<evidence type="ECO:0000256" key="7">
    <source>
        <dbReference type="ARBA" id="ARBA00022723"/>
    </source>
</evidence>
<evidence type="ECO:0000256" key="11">
    <source>
        <dbReference type="ARBA" id="ARBA00022884"/>
    </source>
</evidence>
<dbReference type="EMBL" id="WTYL01000002">
    <property type="protein sequence ID" value="MXP44709.1"/>
    <property type="molecule type" value="Genomic_DNA"/>
</dbReference>
<dbReference type="PROSITE" id="PS51447">
    <property type="entry name" value="FDX_ACB"/>
    <property type="match status" value="1"/>
</dbReference>
<feature type="binding site" evidence="15">
    <location>
        <position position="461"/>
    </location>
    <ligand>
        <name>Mg(2+)</name>
        <dbReference type="ChEBI" id="CHEBI:18420"/>
        <note>shared with alpha subunit</note>
    </ligand>
</feature>
<comment type="caution">
    <text evidence="20">The sequence shown here is derived from an EMBL/GenBank/DDBJ whole genome shotgun (WGS) entry which is preliminary data.</text>
</comment>
<evidence type="ECO:0000256" key="2">
    <source>
        <dbReference type="ARBA" id="ARBA00008653"/>
    </source>
</evidence>
<comment type="subcellular location">
    <subcellularLocation>
        <location evidence="1 15">Cytoplasm</location>
    </subcellularLocation>
</comment>
<reference evidence="20 21" key="1">
    <citation type="submission" date="2019-12" db="EMBL/GenBank/DDBJ databases">
        <title>Genomic-based taxomic classification of the family Erythrobacteraceae.</title>
        <authorList>
            <person name="Xu L."/>
        </authorList>
    </citation>
    <scope>NUCLEOTIDE SEQUENCE [LARGE SCALE GENOMIC DNA]</scope>
    <source>
        <strain evidence="20 21">KCTC 42453</strain>
    </source>
</reference>
<feature type="binding site" evidence="15">
    <location>
        <position position="451"/>
    </location>
    <ligand>
        <name>Mg(2+)</name>
        <dbReference type="ChEBI" id="CHEBI:18420"/>
        <note>shared with alpha subunit</note>
    </ligand>
</feature>
<evidence type="ECO:0000256" key="10">
    <source>
        <dbReference type="ARBA" id="ARBA00022842"/>
    </source>
</evidence>
<dbReference type="Gene3D" id="2.40.50.140">
    <property type="entry name" value="Nucleic acid-binding proteins"/>
    <property type="match status" value="1"/>
</dbReference>
<evidence type="ECO:0000256" key="3">
    <source>
        <dbReference type="ARBA" id="ARBA00011209"/>
    </source>
</evidence>
<dbReference type="Pfam" id="PF03147">
    <property type="entry name" value="FDX-ACB"/>
    <property type="match status" value="1"/>
</dbReference>
<accession>A0A845BAU7</accession>
<dbReference type="SUPFAM" id="SSF55681">
    <property type="entry name" value="Class II aaRS and biotin synthetases"/>
    <property type="match status" value="1"/>
</dbReference>
<dbReference type="SMART" id="SM00896">
    <property type="entry name" value="FDX-ACB"/>
    <property type="match status" value="1"/>
</dbReference>
<keyword evidence="13 15" id="KW-0030">Aminoacyl-tRNA synthetase</keyword>
<dbReference type="InterPro" id="IPR045864">
    <property type="entry name" value="aa-tRNA-synth_II/BPL/LPL"/>
</dbReference>
<dbReference type="InterPro" id="IPR033714">
    <property type="entry name" value="tRNA_bind_bactPheRS"/>
</dbReference>
<dbReference type="Gene3D" id="3.30.56.10">
    <property type="match status" value="2"/>
</dbReference>
<dbReference type="Proteomes" id="UP000431922">
    <property type="component" value="Unassembled WGS sequence"/>
</dbReference>
<dbReference type="CDD" id="cd00769">
    <property type="entry name" value="PheRS_beta_core"/>
    <property type="match status" value="1"/>
</dbReference>
<dbReference type="NCBIfam" id="NF045760">
    <property type="entry name" value="YtpR"/>
    <property type="match status" value="1"/>
</dbReference>
<dbReference type="Pfam" id="PF17759">
    <property type="entry name" value="tRNA_synthFbeta"/>
    <property type="match status" value="1"/>
</dbReference>
<dbReference type="HAMAP" id="MF_00283">
    <property type="entry name" value="Phe_tRNA_synth_beta1"/>
    <property type="match status" value="1"/>
</dbReference>
<dbReference type="PROSITE" id="PS50886">
    <property type="entry name" value="TRBD"/>
    <property type="match status" value="1"/>
</dbReference>
<evidence type="ECO:0000313" key="21">
    <source>
        <dbReference type="Proteomes" id="UP000431922"/>
    </source>
</evidence>
<dbReference type="Gene3D" id="3.30.70.380">
    <property type="entry name" value="Ferrodoxin-fold anticodon-binding domain"/>
    <property type="match status" value="1"/>
</dbReference>
<keyword evidence="7 15" id="KW-0479">Metal-binding</keyword>
<evidence type="ECO:0000256" key="1">
    <source>
        <dbReference type="ARBA" id="ARBA00004496"/>
    </source>
</evidence>
<dbReference type="Pfam" id="PF03484">
    <property type="entry name" value="B5"/>
    <property type="match status" value="1"/>
</dbReference>
<evidence type="ECO:0000256" key="5">
    <source>
        <dbReference type="ARBA" id="ARBA00022555"/>
    </source>
</evidence>
<keyword evidence="21" id="KW-1185">Reference proteome</keyword>
<keyword evidence="9 15" id="KW-0067">ATP-binding</keyword>
<feature type="domain" description="B5" evidence="19">
    <location>
        <begin position="398"/>
        <end position="473"/>
    </location>
</feature>
<dbReference type="FunFam" id="2.40.50.140:FF:000045">
    <property type="entry name" value="Phenylalanine--tRNA ligase beta subunit"/>
    <property type="match status" value="1"/>
</dbReference>
<dbReference type="SMART" id="SM00874">
    <property type="entry name" value="B5"/>
    <property type="match status" value="1"/>
</dbReference>
<evidence type="ECO:0000313" key="20">
    <source>
        <dbReference type="EMBL" id="MXP44709.1"/>
    </source>
</evidence>
<dbReference type="InterPro" id="IPR020825">
    <property type="entry name" value="Phe-tRNA_synthase-like_B3/B4"/>
</dbReference>
<keyword evidence="6 15" id="KW-0436">Ligase</keyword>
<evidence type="ECO:0000256" key="16">
    <source>
        <dbReference type="PROSITE-ProRule" id="PRU00209"/>
    </source>
</evidence>
<comment type="catalytic activity">
    <reaction evidence="14 15">
        <text>tRNA(Phe) + L-phenylalanine + ATP = L-phenylalanyl-tRNA(Phe) + AMP + diphosphate + H(+)</text>
        <dbReference type="Rhea" id="RHEA:19413"/>
        <dbReference type="Rhea" id="RHEA-COMP:9668"/>
        <dbReference type="Rhea" id="RHEA-COMP:9699"/>
        <dbReference type="ChEBI" id="CHEBI:15378"/>
        <dbReference type="ChEBI" id="CHEBI:30616"/>
        <dbReference type="ChEBI" id="CHEBI:33019"/>
        <dbReference type="ChEBI" id="CHEBI:58095"/>
        <dbReference type="ChEBI" id="CHEBI:78442"/>
        <dbReference type="ChEBI" id="CHEBI:78531"/>
        <dbReference type="ChEBI" id="CHEBI:456215"/>
        <dbReference type="EC" id="6.1.1.20"/>
    </reaction>
</comment>
<dbReference type="PANTHER" id="PTHR10947">
    <property type="entry name" value="PHENYLALANYL-TRNA SYNTHETASE BETA CHAIN AND LEUCINE-RICH REPEAT-CONTAINING PROTEIN 47"/>
    <property type="match status" value="1"/>
</dbReference>
<dbReference type="SUPFAM" id="SSF46955">
    <property type="entry name" value="Putative DNA-binding domain"/>
    <property type="match status" value="1"/>
</dbReference>
<gene>
    <name evidence="15" type="primary">pheT</name>
    <name evidence="20" type="ORF">GRI65_09605</name>
</gene>
<dbReference type="GO" id="GO:0000049">
    <property type="term" value="F:tRNA binding"/>
    <property type="evidence" value="ECO:0007669"/>
    <property type="project" value="UniProtKB-UniRule"/>
</dbReference>
<comment type="cofactor">
    <cofactor evidence="15">
        <name>Mg(2+)</name>
        <dbReference type="ChEBI" id="CHEBI:18420"/>
    </cofactor>
    <text evidence="15">Binds 2 magnesium ions per tetramer.</text>
</comment>
<dbReference type="GO" id="GO:0004826">
    <property type="term" value="F:phenylalanine-tRNA ligase activity"/>
    <property type="evidence" value="ECO:0007669"/>
    <property type="project" value="UniProtKB-UniRule"/>
</dbReference>
<keyword evidence="5 16" id="KW-0820">tRNA-binding</keyword>
<proteinExistence type="inferred from homology"/>
<dbReference type="SUPFAM" id="SSF50249">
    <property type="entry name" value="Nucleic acid-binding proteins"/>
    <property type="match status" value="1"/>
</dbReference>
<dbReference type="CDD" id="cd02796">
    <property type="entry name" value="tRNA_bind_bactPheRS"/>
    <property type="match status" value="1"/>
</dbReference>
<dbReference type="AlphaFoldDB" id="A0A845BAU7"/>
<dbReference type="GO" id="GO:0009328">
    <property type="term" value="C:phenylalanine-tRNA ligase complex"/>
    <property type="evidence" value="ECO:0007669"/>
    <property type="project" value="TreeGrafter"/>
</dbReference>
<evidence type="ECO:0000256" key="4">
    <source>
        <dbReference type="ARBA" id="ARBA00022490"/>
    </source>
</evidence>
<dbReference type="RefSeq" id="WP_160756271.1">
    <property type="nucleotide sequence ID" value="NZ_WTYL01000002.1"/>
</dbReference>
<evidence type="ECO:0000256" key="15">
    <source>
        <dbReference type="HAMAP-Rule" id="MF_00283"/>
    </source>
</evidence>
<protein>
    <recommendedName>
        <fullName evidence="15">Phenylalanine--tRNA ligase beta subunit</fullName>
        <ecNumber evidence="15">6.1.1.20</ecNumber>
    </recommendedName>
    <alternativeName>
        <fullName evidence="15">Phenylalanyl-tRNA synthetase beta subunit</fullName>
        <shortName evidence="15">PheRS</shortName>
    </alternativeName>
</protein>
<dbReference type="Pfam" id="PF03483">
    <property type="entry name" value="B3_4"/>
    <property type="match status" value="1"/>
</dbReference>
<keyword evidence="8 15" id="KW-0547">Nucleotide-binding</keyword>
<dbReference type="GO" id="GO:0006432">
    <property type="term" value="P:phenylalanyl-tRNA aminoacylation"/>
    <property type="evidence" value="ECO:0007669"/>
    <property type="project" value="UniProtKB-UniRule"/>
</dbReference>
<dbReference type="SUPFAM" id="SSF54991">
    <property type="entry name" value="Anticodon-binding domain of PheRS"/>
    <property type="match status" value="1"/>
</dbReference>
<evidence type="ECO:0000256" key="8">
    <source>
        <dbReference type="ARBA" id="ARBA00022741"/>
    </source>
</evidence>
<dbReference type="Pfam" id="PF01588">
    <property type="entry name" value="tRNA_bind"/>
    <property type="match status" value="1"/>
</dbReference>
<sequence>MKFSLTWLKDHLETGASAADLAAAMNRIGLEVEGLEDPAERLAGFTVAEVLTAAPHPDADKLQVLTVSTGTGEPQQIVCGAPNARAGMKGVLGQPGAVVPANGMVLRKSAIRGVESSGMMCSVRELELGDEHDGIIELPADAPVGSSFAEYHGASPVFDVAITPNRPDCMGVYGIARDLAAAGMGTLKPIAMPDFAAQGPCPVDIRIDDPEGCPAFYGRVIKGVRSGASPDWLQQRLTSAGQRSISLLVDLTNYLMLGYGRPAHVYDLAKLHGAVVARRAAEGEQVQALNEKTYTLDSTMTVITDDNGVHDIAGIMGSEDSGCSDSTTDVLLEIAYFDSDRIGATGRKLGLTSDARTRFERGVDPAFLEDGLDLLTGLMVELAGGTPSDILRAGSPPTAAEAVAFDSALTQRLGGISVDPGEQQRILESLDFVVDASGVPWSVTPPLRRHDIEGPADLVEEVVRIHGIDKVASTALPRADGVAAPTTSRAQSLERRVRRAAAARGLNEAVTWSFLPRAQAEHFVADGQPLWVLDNPISEDMKIMRPSLLPGLLAAVKRNQDRGAPGLRLFEIGRRYFRNADGSSDERLTLGAVLAGEKSARGWATGKAAYFDALDAKAEALALLAEAGAPTGNLQTMLEAGDQFHPGQSGTLRLGPKNVLARFGALHPRTLAAFDVSGPVVAVEIFLDAVSAKKGTGGFARAAYAPPTLQSVSRDFAFLVPAALPAADLVRAIAGADKASITGVRVFDDFRGQGVPEGKKSLALEVTLQPGEKSFRDEELKAISDRIVASAAKLGGELRG</sequence>
<dbReference type="InterPro" id="IPR005147">
    <property type="entry name" value="tRNA_synthase_B5-dom"/>
</dbReference>
<dbReference type="OrthoDB" id="9805455at2"/>
<evidence type="ECO:0000256" key="9">
    <source>
        <dbReference type="ARBA" id="ARBA00022840"/>
    </source>
</evidence>
<dbReference type="InterPro" id="IPR005121">
    <property type="entry name" value="Fdx_antiC-bd"/>
</dbReference>
<evidence type="ECO:0000256" key="6">
    <source>
        <dbReference type="ARBA" id="ARBA00022598"/>
    </source>
</evidence>
<evidence type="ECO:0000256" key="14">
    <source>
        <dbReference type="ARBA" id="ARBA00049255"/>
    </source>
</evidence>
<dbReference type="PROSITE" id="PS51483">
    <property type="entry name" value="B5"/>
    <property type="match status" value="1"/>
</dbReference>
<evidence type="ECO:0000259" key="19">
    <source>
        <dbReference type="PROSITE" id="PS51483"/>
    </source>
</evidence>
<dbReference type="NCBIfam" id="TIGR00472">
    <property type="entry name" value="pheT_bact"/>
    <property type="match status" value="1"/>
</dbReference>
<name>A0A845BAU7_9SPHN</name>
<dbReference type="EC" id="6.1.1.20" evidence="15"/>
<dbReference type="GO" id="GO:0000287">
    <property type="term" value="F:magnesium ion binding"/>
    <property type="evidence" value="ECO:0007669"/>
    <property type="project" value="UniProtKB-UniRule"/>
</dbReference>
<dbReference type="InterPro" id="IPR045060">
    <property type="entry name" value="Phe-tRNA-ligase_IIc_bsu"/>
</dbReference>
<dbReference type="SMART" id="SM00873">
    <property type="entry name" value="B3_4"/>
    <property type="match status" value="1"/>
</dbReference>
<keyword evidence="10 15" id="KW-0460">Magnesium</keyword>
<evidence type="ECO:0000259" key="18">
    <source>
        <dbReference type="PROSITE" id="PS51447"/>
    </source>
</evidence>
<keyword evidence="12 15" id="KW-0648">Protein biosynthesis</keyword>
<comment type="similarity">
    <text evidence="2 15">Belongs to the phenylalanyl-tRNA synthetase beta subunit family. Type 1 subfamily.</text>
</comment>
<dbReference type="InterPro" id="IPR041616">
    <property type="entry name" value="PheRS_beta_core"/>
</dbReference>
<dbReference type="InterPro" id="IPR005146">
    <property type="entry name" value="B3/B4_tRNA-bd"/>
</dbReference>
<keyword evidence="11 16" id="KW-0694">RNA-binding</keyword>
<dbReference type="Gene3D" id="3.30.930.10">
    <property type="entry name" value="Bira Bifunctional Protein, Domain 2"/>
    <property type="match status" value="1"/>
</dbReference>
<feature type="binding site" evidence="15">
    <location>
        <position position="460"/>
    </location>
    <ligand>
        <name>Mg(2+)</name>
        <dbReference type="ChEBI" id="CHEBI:18420"/>
        <note>shared with alpha subunit</note>
    </ligand>
</feature>
<organism evidence="20 21">
    <name type="scientific">Allopontixanthobacter sediminis</name>
    <dbReference type="NCBI Taxonomy" id="1689985"/>
    <lineage>
        <taxon>Bacteria</taxon>
        <taxon>Pseudomonadati</taxon>
        <taxon>Pseudomonadota</taxon>
        <taxon>Alphaproteobacteria</taxon>
        <taxon>Sphingomonadales</taxon>
        <taxon>Erythrobacteraceae</taxon>
        <taxon>Allopontixanthobacter</taxon>
    </lineage>
</organism>
<feature type="domain" description="FDX-ACB" evidence="18">
    <location>
        <begin position="707"/>
        <end position="799"/>
    </location>
</feature>
<feature type="binding site" evidence="15">
    <location>
        <position position="457"/>
    </location>
    <ligand>
        <name>Mg(2+)</name>
        <dbReference type="ChEBI" id="CHEBI:18420"/>
        <note>shared with alpha subunit</note>
    </ligand>
</feature>
<dbReference type="InterPro" id="IPR009061">
    <property type="entry name" value="DNA-bd_dom_put_sf"/>
</dbReference>
<feature type="domain" description="TRNA-binding" evidence="17">
    <location>
        <begin position="39"/>
        <end position="149"/>
    </location>
</feature>
<comment type="subunit">
    <text evidence="3 15">Tetramer of two alpha and two beta subunits.</text>
</comment>
<dbReference type="InterPro" id="IPR012340">
    <property type="entry name" value="NA-bd_OB-fold"/>
</dbReference>
<dbReference type="GO" id="GO:0005524">
    <property type="term" value="F:ATP binding"/>
    <property type="evidence" value="ECO:0007669"/>
    <property type="project" value="UniProtKB-UniRule"/>
</dbReference>
<evidence type="ECO:0000259" key="17">
    <source>
        <dbReference type="PROSITE" id="PS50886"/>
    </source>
</evidence>
<evidence type="ECO:0000256" key="13">
    <source>
        <dbReference type="ARBA" id="ARBA00023146"/>
    </source>
</evidence>
<dbReference type="InterPro" id="IPR002547">
    <property type="entry name" value="tRNA-bd_dom"/>
</dbReference>
<evidence type="ECO:0000256" key="12">
    <source>
        <dbReference type="ARBA" id="ARBA00022917"/>
    </source>
</evidence>
<dbReference type="Gene3D" id="3.50.40.10">
    <property type="entry name" value="Phenylalanyl-trna Synthetase, Chain B, domain 3"/>
    <property type="match status" value="1"/>
</dbReference>
<dbReference type="PANTHER" id="PTHR10947:SF0">
    <property type="entry name" value="PHENYLALANINE--TRNA LIGASE BETA SUBUNIT"/>
    <property type="match status" value="1"/>
</dbReference>
<dbReference type="InterPro" id="IPR004532">
    <property type="entry name" value="Phe-tRNA-ligase_IIc_bsu_bact"/>
</dbReference>